<keyword evidence="12" id="KW-0969">Cilium</keyword>
<evidence type="ECO:0000256" key="8">
    <source>
        <dbReference type="ARBA" id="ARBA00022927"/>
    </source>
</evidence>
<evidence type="ECO:0000256" key="4">
    <source>
        <dbReference type="ARBA" id="ARBA00016507"/>
    </source>
</evidence>
<dbReference type="Pfam" id="PF02108">
    <property type="entry name" value="FliH"/>
    <property type="match status" value="1"/>
</dbReference>
<dbReference type="InterPro" id="IPR000563">
    <property type="entry name" value="Flag_FliH"/>
</dbReference>
<evidence type="ECO:0000256" key="5">
    <source>
        <dbReference type="ARBA" id="ARBA00022448"/>
    </source>
</evidence>
<protein>
    <recommendedName>
        <fullName evidence="4">Flagellar assembly protein FliH</fullName>
    </recommendedName>
</protein>
<evidence type="ECO:0000259" key="11">
    <source>
        <dbReference type="Pfam" id="PF02108"/>
    </source>
</evidence>
<evidence type="ECO:0000313" key="12">
    <source>
        <dbReference type="EMBL" id="TCL28066.1"/>
    </source>
</evidence>
<feature type="region of interest" description="Disordered" evidence="10">
    <location>
        <begin position="1"/>
        <end position="65"/>
    </location>
</feature>
<dbReference type="GO" id="GO:0071973">
    <property type="term" value="P:bacterial-type flagellum-dependent cell motility"/>
    <property type="evidence" value="ECO:0007669"/>
    <property type="project" value="InterPro"/>
</dbReference>
<dbReference type="Proteomes" id="UP000295169">
    <property type="component" value="Unassembled WGS sequence"/>
</dbReference>
<comment type="caution">
    <text evidence="12">The sequence shown here is derived from an EMBL/GenBank/DDBJ whole genome shotgun (WGS) entry which is preliminary data.</text>
</comment>
<dbReference type="EMBL" id="SMMU01000023">
    <property type="protein sequence ID" value="TCL28066.1"/>
    <property type="molecule type" value="Genomic_DNA"/>
</dbReference>
<dbReference type="GO" id="GO:0005829">
    <property type="term" value="C:cytosol"/>
    <property type="evidence" value="ECO:0007669"/>
    <property type="project" value="TreeGrafter"/>
</dbReference>
<dbReference type="PANTHER" id="PTHR34982:SF1">
    <property type="entry name" value="FLAGELLAR ASSEMBLY PROTEIN FLIH"/>
    <property type="match status" value="1"/>
</dbReference>
<dbReference type="PANTHER" id="PTHR34982">
    <property type="entry name" value="YOP PROTEINS TRANSLOCATION PROTEIN L"/>
    <property type="match status" value="1"/>
</dbReference>
<name>A0A4R1PJY8_9GAMM</name>
<feature type="compositionally biased region" description="Basic and acidic residues" evidence="10">
    <location>
        <begin position="21"/>
        <end position="65"/>
    </location>
</feature>
<keyword evidence="7" id="KW-1005">Bacterial flagellum biogenesis</keyword>
<sequence length="245" mass="27254">MSDRPSWSRDDAPWRPWQMDELGRPRDARPDPDSLRREAQRQQAFKRDAELKALREQAREEARRQGYEEGFAAGRADGHAQGLEEGRQAGEQILQEQIREAVEPLRALALTFEQALAQLDGQIAEQLVELALAGARQLAGEALKIDPEHILPIVRALLHSEPPLGGKPRLWLHPADLQLVREQLGAELHAAGWQLQPDALITRGGCRATSQGGDLDASWESRWAAIARQVRKRPAALPVDEAPAT</sequence>
<dbReference type="GO" id="GO:0015031">
    <property type="term" value="P:protein transport"/>
    <property type="evidence" value="ECO:0007669"/>
    <property type="project" value="UniProtKB-KW"/>
</dbReference>
<dbReference type="GO" id="GO:0003774">
    <property type="term" value="F:cytoskeletal motor activity"/>
    <property type="evidence" value="ECO:0007669"/>
    <property type="project" value="InterPro"/>
</dbReference>
<comment type="function">
    <text evidence="1">Needed for flagellar regrowth and assembly.</text>
</comment>
<keyword evidence="5" id="KW-0813">Transport</keyword>
<reference evidence="12 13" key="1">
    <citation type="submission" date="2019-03" db="EMBL/GenBank/DDBJ databases">
        <title>Genomic Encyclopedia of Type Strains, Phase IV (KMG-IV): sequencing the most valuable type-strain genomes for metagenomic binning, comparative biology and taxonomic classification.</title>
        <authorList>
            <person name="Goeker M."/>
        </authorList>
    </citation>
    <scope>NUCLEOTIDE SEQUENCE [LARGE SCALE GENOMIC DNA]</scope>
    <source>
        <strain evidence="12 13">DSM 2286</strain>
    </source>
</reference>
<dbReference type="NCBIfam" id="NF004270">
    <property type="entry name" value="PRK05687.2-1"/>
    <property type="match status" value="1"/>
</dbReference>
<dbReference type="InterPro" id="IPR018035">
    <property type="entry name" value="Flagellar_FliH/T3SS_HrpE"/>
</dbReference>
<comment type="similarity">
    <text evidence="3">Belongs to the FliH family.</text>
</comment>
<keyword evidence="12" id="KW-0282">Flagellum</keyword>
<dbReference type="PRINTS" id="PR01003">
    <property type="entry name" value="FLGFLIH"/>
</dbReference>
<feature type="domain" description="Flagellar assembly protein FliH/Type III secretion system HrpE" evidence="11">
    <location>
        <begin position="100"/>
        <end position="225"/>
    </location>
</feature>
<evidence type="ECO:0000256" key="2">
    <source>
        <dbReference type="ARBA" id="ARBA00004496"/>
    </source>
</evidence>
<evidence type="ECO:0000256" key="3">
    <source>
        <dbReference type="ARBA" id="ARBA00006602"/>
    </source>
</evidence>
<feature type="compositionally biased region" description="Basic and acidic residues" evidence="10">
    <location>
        <begin position="1"/>
        <end position="13"/>
    </location>
</feature>
<evidence type="ECO:0000256" key="9">
    <source>
        <dbReference type="ARBA" id="ARBA00023225"/>
    </source>
</evidence>
<dbReference type="GO" id="GO:0044781">
    <property type="term" value="P:bacterial-type flagellum organization"/>
    <property type="evidence" value="ECO:0007669"/>
    <property type="project" value="UniProtKB-KW"/>
</dbReference>
<accession>A0A4R1PJY8</accession>
<dbReference type="RefSeq" id="WP_131298497.1">
    <property type="nucleotide sequence ID" value="NZ_JBHLST010000037.1"/>
</dbReference>
<keyword evidence="9" id="KW-1006">Bacterial flagellum protein export</keyword>
<comment type="subcellular location">
    <subcellularLocation>
        <location evidence="2">Cytoplasm</location>
    </subcellularLocation>
</comment>
<evidence type="ECO:0000256" key="1">
    <source>
        <dbReference type="ARBA" id="ARBA00003041"/>
    </source>
</evidence>
<evidence type="ECO:0000256" key="10">
    <source>
        <dbReference type="SAM" id="MobiDB-lite"/>
    </source>
</evidence>
<evidence type="ECO:0000256" key="7">
    <source>
        <dbReference type="ARBA" id="ARBA00022795"/>
    </source>
</evidence>
<proteinExistence type="inferred from homology"/>
<keyword evidence="8" id="KW-0653">Protein transport</keyword>
<dbReference type="AlphaFoldDB" id="A0A4R1PJY8"/>
<keyword evidence="12" id="KW-0966">Cell projection</keyword>
<dbReference type="GO" id="GO:0009288">
    <property type="term" value="C:bacterial-type flagellum"/>
    <property type="evidence" value="ECO:0007669"/>
    <property type="project" value="InterPro"/>
</dbReference>
<evidence type="ECO:0000313" key="13">
    <source>
        <dbReference type="Proteomes" id="UP000295169"/>
    </source>
</evidence>
<gene>
    <name evidence="12" type="ORF">EV691_12321</name>
</gene>
<evidence type="ECO:0000256" key="6">
    <source>
        <dbReference type="ARBA" id="ARBA00022490"/>
    </source>
</evidence>
<dbReference type="InterPro" id="IPR051472">
    <property type="entry name" value="T3SS_Stator/FliH"/>
</dbReference>
<organism evidence="12 13">
    <name type="scientific">Azotobacter chroococcum</name>
    <dbReference type="NCBI Taxonomy" id="353"/>
    <lineage>
        <taxon>Bacteria</taxon>
        <taxon>Pseudomonadati</taxon>
        <taxon>Pseudomonadota</taxon>
        <taxon>Gammaproteobacteria</taxon>
        <taxon>Pseudomonadales</taxon>
        <taxon>Pseudomonadaceae</taxon>
        <taxon>Azotobacter</taxon>
    </lineage>
</organism>
<keyword evidence="6" id="KW-0963">Cytoplasm</keyword>